<evidence type="ECO:0000313" key="3">
    <source>
        <dbReference type="Proteomes" id="UP000294003"/>
    </source>
</evidence>
<accession>A0ABY0GS56</accession>
<name>A0ABY0GS56_9PEZI</name>
<gene>
    <name evidence="2" type="ORF">DL762_010176</name>
</gene>
<proteinExistence type="predicted"/>
<sequence length="161" mass="17677">MRSDFDFSSPLLALALALAVLPAHAKPEQIRGVQSPIYHLYLQAYPKDPTIPIVGPESQSEYFDIGGSIRSTNTSMYLNIAEGESTSYKTLVFGESAVTSAWGLEGDTIITTQGSSWGRQLNFLACRLEGDYWQVYLQTGSQTPSGRTCSNYQTLHLPCLC</sequence>
<protein>
    <submittedName>
        <fullName evidence="2">Uncharacterized protein</fullName>
    </submittedName>
</protein>
<organism evidence="2 3">
    <name type="scientific">Monosporascus cannonballus</name>
    <dbReference type="NCBI Taxonomy" id="155416"/>
    <lineage>
        <taxon>Eukaryota</taxon>
        <taxon>Fungi</taxon>
        <taxon>Dikarya</taxon>
        <taxon>Ascomycota</taxon>
        <taxon>Pezizomycotina</taxon>
        <taxon>Sordariomycetes</taxon>
        <taxon>Xylariomycetidae</taxon>
        <taxon>Xylariales</taxon>
        <taxon>Xylariales incertae sedis</taxon>
        <taxon>Monosporascus</taxon>
    </lineage>
</organism>
<feature type="signal peptide" evidence="1">
    <location>
        <begin position="1"/>
        <end position="25"/>
    </location>
</feature>
<comment type="caution">
    <text evidence="2">The sequence shown here is derived from an EMBL/GenBank/DDBJ whole genome shotgun (WGS) entry which is preliminary data.</text>
</comment>
<evidence type="ECO:0000256" key="1">
    <source>
        <dbReference type="SAM" id="SignalP"/>
    </source>
</evidence>
<dbReference type="EMBL" id="QJNS01000708">
    <property type="protein sequence ID" value="RYO75123.1"/>
    <property type="molecule type" value="Genomic_DNA"/>
</dbReference>
<keyword evidence="3" id="KW-1185">Reference proteome</keyword>
<keyword evidence="1" id="KW-0732">Signal</keyword>
<reference evidence="2 3" key="1">
    <citation type="submission" date="2018-06" db="EMBL/GenBank/DDBJ databases">
        <title>Complete Genomes of Monosporascus.</title>
        <authorList>
            <person name="Robinson A.J."/>
            <person name="Natvig D.O."/>
        </authorList>
    </citation>
    <scope>NUCLEOTIDE SEQUENCE [LARGE SCALE GENOMIC DNA]</scope>
    <source>
        <strain evidence="2 3">CBS 609.92</strain>
    </source>
</reference>
<dbReference type="Proteomes" id="UP000294003">
    <property type="component" value="Unassembled WGS sequence"/>
</dbReference>
<evidence type="ECO:0000313" key="2">
    <source>
        <dbReference type="EMBL" id="RYO75123.1"/>
    </source>
</evidence>
<feature type="chain" id="PRO_5046799180" evidence="1">
    <location>
        <begin position="26"/>
        <end position="161"/>
    </location>
</feature>